<evidence type="ECO:0000256" key="3">
    <source>
        <dbReference type="ARBA" id="ARBA00022448"/>
    </source>
</evidence>
<feature type="binding site" evidence="11">
    <location>
        <position position="1275"/>
    </location>
    <ligand>
        <name>ATP</name>
        <dbReference type="ChEBI" id="CHEBI:30616"/>
    </ligand>
</feature>
<evidence type="ECO:0000256" key="5">
    <source>
        <dbReference type="ARBA" id="ARBA00022692"/>
    </source>
</evidence>
<feature type="compositionally biased region" description="Low complexity" evidence="12">
    <location>
        <begin position="1547"/>
        <end position="1565"/>
    </location>
</feature>
<evidence type="ECO:0000256" key="6">
    <source>
        <dbReference type="ARBA" id="ARBA00022741"/>
    </source>
</evidence>
<evidence type="ECO:0000256" key="11">
    <source>
        <dbReference type="PROSITE-ProRule" id="PRU10141"/>
    </source>
</evidence>
<evidence type="ECO:0000256" key="13">
    <source>
        <dbReference type="SAM" id="Phobius"/>
    </source>
</evidence>
<feature type="region of interest" description="Disordered" evidence="12">
    <location>
        <begin position="1518"/>
        <end position="1631"/>
    </location>
</feature>
<dbReference type="OrthoDB" id="431212at2759"/>
<dbReference type="PROSITE" id="PS00107">
    <property type="entry name" value="PROTEIN_KINASE_ATP"/>
    <property type="match status" value="1"/>
</dbReference>
<keyword evidence="8 11" id="KW-0067">ATP-binding</keyword>
<name>A0A2P6TRC2_CHLSO</name>
<keyword evidence="10 13" id="KW-0472">Membrane</keyword>
<keyword evidence="4" id="KW-0808">Transferase</keyword>
<organism evidence="16 17">
    <name type="scientific">Chlorella sorokiniana</name>
    <name type="common">Freshwater green alga</name>
    <dbReference type="NCBI Taxonomy" id="3076"/>
    <lineage>
        <taxon>Eukaryota</taxon>
        <taxon>Viridiplantae</taxon>
        <taxon>Chlorophyta</taxon>
        <taxon>core chlorophytes</taxon>
        <taxon>Trebouxiophyceae</taxon>
        <taxon>Chlorellales</taxon>
        <taxon>Chlorellaceae</taxon>
        <taxon>Chlorella clade</taxon>
        <taxon>Chlorella</taxon>
    </lineage>
</organism>
<dbReference type="Pfam" id="PF00069">
    <property type="entry name" value="Pkinase"/>
    <property type="match status" value="1"/>
</dbReference>
<feature type="transmembrane region" description="Helical" evidence="13">
    <location>
        <begin position="980"/>
        <end position="999"/>
    </location>
</feature>
<keyword evidence="7" id="KW-0418">Kinase</keyword>
<evidence type="ECO:0000256" key="12">
    <source>
        <dbReference type="SAM" id="MobiDB-lite"/>
    </source>
</evidence>
<feature type="transmembrane region" description="Helical" evidence="13">
    <location>
        <begin position="783"/>
        <end position="800"/>
    </location>
</feature>
<gene>
    <name evidence="16" type="ORF">C2E21_4764</name>
</gene>
<feature type="transmembrane region" description="Helical" evidence="13">
    <location>
        <begin position="1158"/>
        <end position="1178"/>
    </location>
</feature>
<dbReference type="GO" id="GO:0015853">
    <property type="term" value="P:adenine transport"/>
    <property type="evidence" value="ECO:0007669"/>
    <property type="project" value="TreeGrafter"/>
</dbReference>
<dbReference type="InterPro" id="IPR000719">
    <property type="entry name" value="Prot_kinase_dom"/>
</dbReference>
<comment type="subcellular location">
    <subcellularLocation>
        <location evidence="1">Endomembrane system</location>
        <topology evidence="1">Multi-pass membrane protein</topology>
    </subcellularLocation>
</comment>
<keyword evidence="17" id="KW-1185">Reference proteome</keyword>
<dbReference type="PANTHER" id="PTHR43337">
    <property type="entry name" value="XANTHINE/URACIL PERMEASE C887.17-RELATED"/>
    <property type="match status" value="1"/>
</dbReference>
<dbReference type="GO" id="GO:0005345">
    <property type="term" value="F:purine nucleobase transmembrane transporter activity"/>
    <property type="evidence" value="ECO:0007669"/>
    <property type="project" value="TreeGrafter"/>
</dbReference>
<dbReference type="GO" id="GO:0005524">
    <property type="term" value="F:ATP binding"/>
    <property type="evidence" value="ECO:0007669"/>
    <property type="project" value="UniProtKB-UniRule"/>
</dbReference>
<sequence>MSSALWLLEAKAFAEEDRTPAATTIKYWLKPGSYVIGKPKHSEIAIDEDKSISRKHGSLEVPAAGEREGEVPYVLLADTSKYGTVVSRDGSFSEQTIEKVASGGAPARVESGWMLKFGFKSPFKLAQQDWVLYLSSAQREGADAAALQAVEAAAAATGLPLTDELPDHPGTRMLALGSSPLVVDGPLLLGLLRGYTAVGANWLLEWQQQKVWCSARPQEEAYPAQMQYRSTDGRLKPLPPGAARDAALQEAAAALGAANHNVAASGRASAAAKEEGAVLVRGSEEDHMPASYSRLPWTTPDLLIAGILESSLEAAVRQPVPPPDATPPASKKGRGRGKAPGSRSTSAAKKGRGRGKAAAAAAAEEQHESGSETDAFRKAGSAAVAAAAAPPRAVVAFDAQPYEELNQPSAEAFLKAEAERRRRNAQADELFAANIKAKKAPQLPDPNGDSPPSKGRGRGGGRGGGKKAAAAPAAGQKSILGFLPPAGRSALNTMGWTQRLNDRFADSAVGRFFQIRERNSTLTQELRGGAVCFLTVAYILAVNANIVSSTGGMCVVDGVCLKGVPSQFQSQECQSCITDLRASLIAATAAACVISHVLMGVIGNLPMAVCPAMGLNAYFTYTVVGFMGTGRVSFNAALAAVFIEGFIFMLVTILGVRSKLVELIPRSVMLATAAGIGLFLSFIGLQASEGLGVTTYNSATLVTLGGCPPNDRTYQFTISGSDIASGAVCTLGANGAAEANMGLFIPSDSYACGSAGVMQSATMWLGIAGGMLMTVLMAKNAKGAIVIGILFVTFISWIPSHGNAARYIERSNGCQPDGIVSGTNETCIYTPEMRRWDYFKKVVTAPDTSATAGKFDFSGFKDGQLWVALITFLYVDFLDATGTFYSMANFLSQYIPGFVDMKKKRFPRQTAAFMVDGASITIGACLGTPPLTVYVESASGIREGARTGVAALMVSFFFFIALFFSPLLATVPPYATGPALILVGALMILNITKIPWANVQEAVPAFLTMIIMPFTYSVAYGFIAGIISYIIINGSVYLWNLAEAWLFPATRETDPTLKRVATWKIARQMTFSLDGWSDDEGSSNSGGKDVSNHGLPAEAAEPAAAPADAAAKLASARLLLLAASCRLAAAAELGAAIHGGHRGAPINSSMFDNVPTTGMVSMAAILLAGIVAAAFLLLDKWRRAAAATQQQQQQQQQQQAAPATSPFATAASALSKASSSTSTESQRVQQPLESGGAAELEICKRPDGSLWQLGAGGFGRVYKAMRYGFTPVAVKVMAPTSDPTHSLYEDFKREARLLQRCMDPHIVSFLGASLNSDFTILVTEYCEGGSLSANLAAGKISWYRHGKQVALDVARGLVFLHCRGIVHFDLKSPNILLDRRGTAKIADLGLAKIMHHERSSVSGNLGTLNWAAPELLLGQPCNSSADIFSAGVLLWEICTGAVPVRGRMRPLAVPDDCPAEVAQLVEECMSPDPQARPTAQQLVERLLAAPGSPLHRAAPAGAAGGAARRGLARRSLEVARPAGQESAAAALARRRSDMGSRVGRAGSAGELASPLPSSPAAAAGRPPRPRSETNLPALAAQHALAAAHAAHAAQPALPAVEEDAEQPQQEEQGQRVAQTPSPRPTSPLPTALSVASDSALTGAMAPAGQVAAAVVAAQHMERGASLPVPQWGDAYGLGFC</sequence>
<protein>
    <submittedName>
        <fullName evidence="16">Adenine guanine permease AZG1</fullName>
    </submittedName>
</protein>
<feature type="region of interest" description="Disordered" evidence="12">
    <location>
        <begin position="315"/>
        <end position="376"/>
    </location>
</feature>
<feature type="compositionally biased region" description="Basic and acidic residues" evidence="12">
    <location>
        <begin position="364"/>
        <end position="376"/>
    </location>
</feature>
<dbReference type="Pfam" id="PF00860">
    <property type="entry name" value="Xan_ur_permease"/>
    <property type="match status" value="2"/>
</dbReference>
<evidence type="ECO:0000256" key="10">
    <source>
        <dbReference type="ARBA" id="ARBA00023136"/>
    </source>
</evidence>
<feature type="region of interest" description="Disordered" evidence="12">
    <location>
        <begin position="1076"/>
        <end position="1095"/>
    </location>
</feature>
<evidence type="ECO:0000256" key="2">
    <source>
        <dbReference type="ARBA" id="ARBA00005697"/>
    </source>
</evidence>
<feature type="transmembrane region" description="Helical" evidence="13">
    <location>
        <begin position="668"/>
        <end position="687"/>
    </location>
</feature>
<comment type="similarity">
    <text evidence="2">Belongs to the nucleobase:cation symporter-2 (NCS2) (TC 2.A.40) family. Azg-like subfamily.</text>
</comment>
<feature type="transmembrane region" description="Helical" evidence="13">
    <location>
        <begin position="865"/>
        <end position="891"/>
    </location>
</feature>
<dbReference type="PROSITE" id="PS50006">
    <property type="entry name" value="FHA_DOMAIN"/>
    <property type="match status" value="1"/>
</dbReference>
<dbReference type="InterPro" id="IPR008271">
    <property type="entry name" value="Ser/Thr_kinase_AS"/>
</dbReference>
<feature type="transmembrane region" description="Helical" evidence="13">
    <location>
        <begin position="911"/>
        <end position="929"/>
    </location>
</feature>
<feature type="region of interest" description="Disordered" evidence="12">
    <location>
        <begin position="1214"/>
        <end position="1233"/>
    </location>
</feature>
<dbReference type="Gene3D" id="2.60.200.20">
    <property type="match status" value="1"/>
</dbReference>
<feature type="transmembrane region" description="Helical" evidence="13">
    <location>
        <begin position="634"/>
        <end position="656"/>
    </location>
</feature>
<evidence type="ECO:0000256" key="4">
    <source>
        <dbReference type="ARBA" id="ARBA00022679"/>
    </source>
</evidence>
<evidence type="ECO:0000313" key="16">
    <source>
        <dbReference type="EMBL" id="PRW56610.1"/>
    </source>
</evidence>
<evidence type="ECO:0000259" key="15">
    <source>
        <dbReference type="PROSITE" id="PS50011"/>
    </source>
</evidence>
<evidence type="ECO:0000256" key="1">
    <source>
        <dbReference type="ARBA" id="ARBA00004127"/>
    </source>
</evidence>
<reference evidence="16 17" key="1">
    <citation type="journal article" date="2018" name="Plant J.">
        <title>Genome sequences of Chlorella sorokiniana UTEX 1602 and Micractinium conductrix SAG 241.80: implications to maltose excretion by a green alga.</title>
        <authorList>
            <person name="Arriola M.B."/>
            <person name="Velmurugan N."/>
            <person name="Zhang Y."/>
            <person name="Plunkett M.H."/>
            <person name="Hondzo H."/>
            <person name="Barney B.M."/>
        </authorList>
    </citation>
    <scope>NUCLEOTIDE SEQUENCE [LARGE SCALE GENOMIC DNA]</scope>
    <source>
        <strain evidence="17">UTEX 1602</strain>
    </source>
</reference>
<comment type="caution">
    <text evidence="16">The sequence shown here is derived from an EMBL/GenBank/DDBJ whole genome shotgun (WGS) entry which is preliminary data.</text>
</comment>
<proteinExistence type="inferred from homology"/>
<dbReference type="SUPFAM" id="SSF49879">
    <property type="entry name" value="SMAD/FHA domain"/>
    <property type="match status" value="1"/>
</dbReference>
<dbReference type="GO" id="GO:0004672">
    <property type="term" value="F:protein kinase activity"/>
    <property type="evidence" value="ECO:0007669"/>
    <property type="project" value="InterPro"/>
</dbReference>
<evidence type="ECO:0000256" key="7">
    <source>
        <dbReference type="ARBA" id="ARBA00022777"/>
    </source>
</evidence>
<dbReference type="PROSITE" id="PS00108">
    <property type="entry name" value="PROTEIN_KINASE_ST"/>
    <property type="match status" value="1"/>
</dbReference>
<keyword evidence="6 11" id="KW-0547">Nucleotide-binding</keyword>
<evidence type="ECO:0000256" key="9">
    <source>
        <dbReference type="ARBA" id="ARBA00022989"/>
    </source>
</evidence>
<keyword evidence="3" id="KW-0813">Transport</keyword>
<dbReference type="CDD" id="cd13999">
    <property type="entry name" value="STKc_MAP3K-like"/>
    <property type="match status" value="1"/>
</dbReference>
<dbReference type="InterPro" id="IPR045018">
    <property type="entry name" value="Azg-like"/>
</dbReference>
<dbReference type="Gene3D" id="1.10.510.10">
    <property type="entry name" value="Transferase(Phosphotransferase) domain 1"/>
    <property type="match status" value="1"/>
</dbReference>
<feature type="region of interest" description="Disordered" evidence="12">
    <location>
        <begin position="434"/>
        <end position="472"/>
    </location>
</feature>
<evidence type="ECO:0000313" key="17">
    <source>
        <dbReference type="Proteomes" id="UP000239899"/>
    </source>
</evidence>
<keyword evidence="9 13" id="KW-1133">Transmembrane helix</keyword>
<evidence type="ECO:0000259" key="14">
    <source>
        <dbReference type="PROSITE" id="PS50006"/>
    </source>
</evidence>
<dbReference type="Proteomes" id="UP000239899">
    <property type="component" value="Unassembled WGS sequence"/>
</dbReference>
<dbReference type="SUPFAM" id="SSF56112">
    <property type="entry name" value="Protein kinase-like (PK-like)"/>
    <property type="match status" value="1"/>
</dbReference>
<evidence type="ECO:0000256" key="8">
    <source>
        <dbReference type="ARBA" id="ARBA00022840"/>
    </source>
</evidence>
<feature type="transmembrane region" description="Helical" evidence="13">
    <location>
        <begin position="1005"/>
        <end position="1032"/>
    </location>
</feature>
<dbReference type="InterPro" id="IPR017441">
    <property type="entry name" value="Protein_kinase_ATP_BS"/>
</dbReference>
<dbReference type="GO" id="GO:0012505">
    <property type="term" value="C:endomembrane system"/>
    <property type="evidence" value="ECO:0007669"/>
    <property type="project" value="UniProtKB-SubCell"/>
</dbReference>
<dbReference type="SMART" id="SM00220">
    <property type="entry name" value="S_TKc"/>
    <property type="match status" value="1"/>
</dbReference>
<dbReference type="PROSITE" id="PS50011">
    <property type="entry name" value="PROTEIN_KINASE_DOM"/>
    <property type="match status" value="1"/>
</dbReference>
<dbReference type="InterPro" id="IPR000253">
    <property type="entry name" value="FHA_dom"/>
</dbReference>
<accession>A0A2P6TRC2</accession>
<feature type="domain" description="FHA" evidence="14">
    <location>
        <begin position="34"/>
        <end position="87"/>
    </location>
</feature>
<dbReference type="InterPro" id="IPR008984">
    <property type="entry name" value="SMAD_FHA_dom_sf"/>
</dbReference>
<feature type="transmembrane region" description="Helical" evidence="13">
    <location>
        <begin position="949"/>
        <end position="968"/>
    </location>
</feature>
<feature type="transmembrane region" description="Helical" evidence="13">
    <location>
        <begin position="757"/>
        <end position="776"/>
    </location>
</feature>
<feature type="domain" description="Protein kinase" evidence="15">
    <location>
        <begin position="1247"/>
        <end position="1488"/>
    </location>
</feature>
<dbReference type="GO" id="GO:0015854">
    <property type="term" value="P:guanine transport"/>
    <property type="evidence" value="ECO:0007669"/>
    <property type="project" value="TreeGrafter"/>
</dbReference>
<dbReference type="EMBL" id="LHPG02000008">
    <property type="protein sequence ID" value="PRW56610.1"/>
    <property type="molecule type" value="Genomic_DNA"/>
</dbReference>
<feature type="compositionally biased region" description="Low complexity" evidence="12">
    <location>
        <begin position="1214"/>
        <end position="1225"/>
    </location>
</feature>
<keyword evidence="5 13" id="KW-0812">Transmembrane</keyword>
<dbReference type="GO" id="GO:0005886">
    <property type="term" value="C:plasma membrane"/>
    <property type="evidence" value="ECO:0007669"/>
    <property type="project" value="TreeGrafter"/>
</dbReference>
<dbReference type="InterPro" id="IPR006043">
    <property type="entry name" value="NCS2"/>
</dbReference>
<dbReference type="STRING" id="3076.A0A2P6TRC2"/>
<dbReference type="InterPro" id="IPR011009">
    <property type="entry name" value="Kinase-like_dom_sf"/>
</dbReference>
<feature type="compositionally biased region" description="Low complexity" evidence="12">
    <location>
        <begin position="1575"/>
        <end position="1599"/>
    </location>
</feature>
<dbReference type="PANTHER" id="PTHR43337:SF1">
    <property type="entry name" value="XANTHINE_URACIL PERMEASE C887.17-RELATED"/>
    <property type="match status" value="1"/>
</dbReference>